<feature type="transmembrane region" description="Helical" evidence="1">
    <location>
        <begin position="43"/>
        <end position="65"/>
    </location>
</feature>
<dbReference type="RefSeq" id="WP_345582189.1">
    <property type="nucleotide sequence ID" value="NZ_BAABLV010000031.1"/>
</dbReference>
<feature type="transmembrane region" description="Helical" evidence="1">
    <location>
        <begin position="7"/>
        <end position="23"/>
    </location>
</feature>
<feature type="transmembrane region" description="Helical" evidence="1">
    <location>
        <begin position="176"/>
        <end position="193"/>
    </location>
</feature>
<keyword evidence="1" id="KW-1133">Transmembrane helix</keyword>
<gene>
    <name evidence="2" type="ORF">GCM10025789_18790</name>
</gene>
<evidence type="ECO:0000256" key="1">
    <source>
        <dbReference type="SAM" id="Phobius"/>
    </source>
</evidence>
<dbReference type="Proteomes" id="UP001501521">
    <property type="component" value="Unassembled WGS sequence"/>
</dbReference>
<evidence type="ECO:0000313" key="3">
    <source>
        <dbReference type="Proteomes" id="UP001501521"/>
    </source>
</evidence>
<protein>
    <recommendedName>
        <fullName evidence="4">DUF998 domain-containing protein</fullName>
    </recommendedName>
</protein>
<feature type="transmembrane region" description="Helical" evidence="1">
    <location>
        <begin position="77"/>
        <end position="101"/>
    </location>
</feature>
<evidence type="ECO:0000313" key="2">
    <source>
        <dbReference type="EMBL" id="GAA4900586.1"/>
    </source>
</evidence>
<organism evidence="2 3">
    <name type="scientific">Tessaracoccus lubricantis</name>
    <dbReference type="NCBI Taxonomy" id="545543"/>
    <lineage>
        <taxon>Bacteria</taxon>
        <taxon>Bacillati</taxon>
        <taxon>Actinomycetota</taxon>
        <taxon>Actinomycetes</taxon>
        <taxon>Propionibacteriales</taxon>
        <taxon>Propionibacteriaceae</taxon>
        <taxon>Tessaracoccus</taxon>
    </lineage>
</organism>
<dbReference type="EMBL" id="BAABLV010000031">
    <property type="protein sequence ID" value="GAA4900586.1"/>
    <property type="molecule type" value="Genomic_DNA"/>
</dbReference>
<evidence type="ECO:0008006" key="4">
    <source>
        <dbReference type="Google" id="ProtNLM"/>
    </source>
</evidence>
<sequence length="212" mass="22056">MRIRPETSWLTASGVGFALFPMLRPWGDKAMTQEGMVAAFGSSWWLVAHLLGAGGFVALSVALALRARVERRGRAAAWFAAVGTALVLPFFGAETFALHAIALLEPGSTPALAEGVRGGAAALGTFALGLLCLAVAGDLIAATRRRASGLRWAGIPLALGLVGYLPQFFLPAEGRIAHGVLMLVGAVVLALAWRREAPVNESTPARHVPAGV</sequence>
<accession>A0ABP9FEJ4</accession>
<proteinExistence type="predicted"/>
<reference evidence="3" key="1">
    <citation type="journal article" date="2019" name="Int. J. Syst. Evol. Microbiol.">
        <title>The Global Catalogue of Microorganisms (GCM) 10K type strain sequencing project: providing services to taxonomists for standard genome sequencing and annotation.</title>
        <authorList>
            <consortium name="The Broad Institute Genomics Platform"/>
            <consortium name="The Broad Institute Genome Sequencing Center for Infectious Disease"/>
            <person name="Wu L."/>
            <person name="Ma J."/>
        </authorList>
    </citation>
    <scope>NUCLEOTIDE SEQUENCE [LARGE SCALE GENOMIC DNA]</scope>
    <source>
        <strain evidence="3">JCM 19125</strain>
    </source>
</reference>
<comment type="caution">
    <text evidence="2">The sequence shown here is derived from an EMBL/GenBank/DDBJ whole genome shotgun (WGS) entry which is preliminary data.</text>
</comment>
<keyword evidence="3" id="KW-1185">Reference proteome</keyword>
<keyword evidence="1" id="KW-0812">Transmembrane</keyword>
<keyword evidence="1" id="KW-0472">Membrane</keyword>
<name>A0ABP9FEJ4_9ACTN</name>
<feature type="transmembrane region" description="Helical" evidence="1">
    <location>
        <begin position="152"/>
        <end position="170"/>
    </location>
</feature>
<feature type="transmembrane region" description="Helical" evidence="1">
    <location>
        <begin position="121"/>
        <end position="140"/>
    </location>
</feature>